<dbReference type="SMART" id="SM00811">
    <property type="entry name" value="Alpha_kinase"/>
    <property type="match status" value="1"/>
</dbReference>
<proteinExistence type="predicted"/>
<dbReference type="InterPro" id="IPR051852">
    <property type="entry name" value="Alpha-type_PK"/>
</dbReference>
<evidence type="ECO:0000256" key="5">
    <source>
        <dbReference type="ARBA" id="ARBA00022840"/>
    </source>
</evidence>
<dbReference type="Gene3D" id="3.20.200.10">
    <property type="entry name" value="MHCK/EF2 kinase"/>
    <property type="match status" value="1"/>
</dbReference>
<keyword evidence="8" id="KW-0251">Elongation factor</keyword>
<dbReference type="AlphaFoldDB" id="A0A0M0K4A3"/>
<evidence type="ECO:0000256" key="2">
    <source>
        <dbReference type="ARBA" id="ARBA00022679"/>
    </source>
</evidence>
<dbReference type="PROSITE" id="PS51158">
    <property type="entry name" value="ALPHA_KINASE"/>
    <property type="match status" value="1"/>
</dbReference>
<protein>
    <submittedName>
        <fullName evidence="8">Eukaryotic elongation factor 2 kinase</fullName>
    </submittedName>
</protein>
<dbReference type="Pfam" id="PF02816">
    <property type="entry name" value="Alpha_kinase"/>
    <property type="match status" value="2"/>
</dbReference>
<dbReference type="GO" id="GO:0003746">
    <property type="term" value="F:translation elongation factor activity"/>
    <property type="evidence" value="ECO:0007669"/>
    <property type="project" value="UniProtKB-KW"/>
</dbReference>
<keyword evidence="9" id="KW-1185">Reference proteome</keyword>
<accession>A0A0M0K4A3</accession>
<dbReference type="InterPro" id="IPR011009">
    <property type="entry name" value="Kinase-like_dom_sf"/>
</dbReference>
<feature type="region of interest" description="Disordered" evidence="6">
    <location>
        <begin position="262"/>
        <end position="289"/>
    </location>
</feature>
<evidence type="ECO:0000313" key="9">
    <source>
        <dbReference type="Proteomes" id="UP000037460"/>
    </source>
</evidence>
<dbReference type="EMBL" id="JWZX01001463">
    <property type="protein sequence ID" value="KOO33650.1"/>
    <property type="molecule type" value="Genomic_DNA"/>
</dbReference>
<dbReference type="Gene3D" id="3.30.200.20">
    <property type="entry name" value="Phosphorylase Kinase, domain 1"/>
    <property type="match status" value="2"/>
</dbReference>
<keyword evidence="3" id="KW-0547">Nucleotide-binding</keyword>
<dbReference type="Proteomes" id="UP000037460">
    <property type="component" value="Unassembled WGS sequence"/>
</dbReference>
<sequence>MSFTFLQHAESLEEDLTTSTGPRYAPHAELCHFLGCEEPAAPLTRDALLALLLSAGVIDEIAPKAPQSLAVRRWQRGGHSAAALRKKHSGDVWAQYEIHKRPTELAIRWDYDVVEDKWRSTETLIKMEATPFAHGAMRECYRMKKMSQVNASYFYRMNWEDCNNYVAKRYLAKDVIDDVYWTDIKMQMVSKRYARQYNMRIPPPPKKVDFLQAFVIEVQRVVDGVTTRMLFCVEVHVDGDYTKHSNNSGFVQLGSYESAAESSEESCQTPELPRREPTGAPSGGDISSTLVHHHYRSTPHAFSRFTFEASQGKLMIVDIQGVGDIYTDPQIHSVDSAAFGEGNLSVGGMALFFSTAHYDNLCKQLRLPYFALSADEKKRIEGQRFERNSGTTTDLLSGASTAVRDLIKASADKLAARRLSVKSASSSSNQAPSGSRGSDHIELDVKLLLESGALKLLDDDDDGQAARRQAGLPEAPPLMVAPAGGVPAPSPVGLVHAKLVEFNLTGALPLLEGQRDVLSAGFHLVCAAAANEPRALRALRSLLRGLSADELMPGVSLSGENLEKLGAQYLPRLNARLAAAGDACAMLELANQLAAHEADEAAAARRALGWIDAALTVAVKATSDEEKADLAMGRCALYQLYERQAELCRQAGDDRAASESYASASEAALEAGKTKIAMTLQAKSEECAPQDDDCV</sequence>
<name>A0A0M0K4A3_9EUKA</name>
<comment type="caution">
    <text evidence="8">The sequence shown here is derived from an EMBL/GenBank/DDBJ whole genome shotgun (WGS) entry which is preliminary data.</text>
</comment>
<dbReference type="OrthoDB" id="301415at2759"/>
<evidence type="ECO:0000313" key="8">
    <source>
        <dbReference type="EMBL" id="KOO33650.1"/>
    </source>
</evidence>
<keyword evidence="8" id="KW-0648">Protein biosynthesis</keyword>
<dbReference type="PANTHER" id="PTHR45992">
    <property type="entry name" value="EUKARYOTIC ELONGATION FACTOR 2 KINASE-RELATED"/>
    <property type="match status" value="1"/>
</dbReference>
<evidence type="ECO:0000256" key="1">
    <source>
        <dbReference type="ARBA" id="ARBA00022527"/>
    </source>
</evidence>
<dbReference type="PANTHER" id="PTHR45992:SF2">
    <property type="entry name" value="EUKARYOTIC ELONGATION FACTOR 2 KINASE"/>
    <property type="match status" value="1"/>
</dbReference>
<dbReference type="GO" id="GO:0005524">
    <property type="term" value="F:ATP binding"/>
    <property type="evidence" value="ECO:0007669"/>
    <property type="project" value="UniProtKB-KW"/>
</dbReference>
<reference evidence="9" key="1">
    <citation type="journal article" date="2015" name="PLoS Genet.">
        <title>Genome Sequence and Transcriptome Analyses of Chrysochromulina tobin: Metabolic Tools for Enhanced Algal Fitness in the Prominent Order Prymnesiales (Haptophyceae).</title>
        <authorList>
            <person name="Hovde B.T."/>
            <person name="Deodato C.R."/>
            <person name="Hunsperger H.M."/>
            <person name="Ryken S.A."/>
            <person name="Yost W."/>
            <person name="Jha R.K."/>
            <person name="Patterson J."/>
            <person name="Monnat R.J. Jr."/>
            <person name="Barlow S.B."/>
            <person name="Starkenburg S.R."/>
            <person name="Cattolico R.A."/>
        </authorList>
    </citation>
    <scope>NUCLEOTIDE SEQUENCE</scope>
    <source>
        <strain evidence="9">CCMP291</strain>
    </source>
</reference>
<keyword evidence="5" id="KW-0067">ATP-binding</keyword>
<keyword evidence="1" id="KW-0723">Serine/threonine-protein kinase</keyword>
<evidence type="ECO:0000256" key="4">
    <source>
        <dbReference type="ARBA" id="ARBA00022777"/>
    </source>
</evidence>
<evidence type="ECO:0000256" key="3">
    <source>
        <dbReference type="ARBA" id="ARBA00022741"/>
    </source>
</evidence>
<evidence type="ECO:0000259" key="7">
    <source>
        <dbReference type="PROSITE" id="PS51158"/>
    </source>
</evidence>
<keyword evidence="2" id="KW-0808">Transferase</keyword>
<dbReference type="GO" id="GO:0031037">
    <property type="term" value="P:myosin II filament disassembly"/>
    <property type="evidence" value="ECO:0007669"/>
    <property type="project" value="TreeGrafter"/>
</dbReference>
<dbReference type="SUPFAM" id="SSF56112">
    <property type="entry name" value="Protein kinase-like (PK-like)"/>
    <property type="match status" value="1"/>
</dbReference>
<keyword evidence="4 8" id="KW-0418">Kinase</keyword>
<gene>
    <name evidence="8" type="ORF">Ctob_011277</name>
</gene>
<dbReference type="GO" id="GO:0004686">
    <property type="term" value="F:elongation factor-2 kinase activity"/>
    <property type="evidence" value="ECO:0007669"/>
    <property type="project" value="TreeGrafter"/>
</dbReference>
<organism evidence="8 9">
    <name type="scientific">Chrysochromulina tobinii</name>
    <dbReference type="NCBI Taxonomy" id="1460289"/>
    <lineage>
        <taxon>Eukaryota</taxon>
        <taxon>Haptista</taxon>
        <taxon>Haptophyta</taxon>
        <taxon>Prymnesiophyceae</taxon>
        <taxon>Prymnesiales</taxon>
        <taxon>Chrysochromulinaceae</taxon>
        <taxon>Chrysochromulina</taxon>
    </lineage>
</organism>
<dbReference type="GO" id="GO:1903013">
    <property type="term" value="P:response to differentiation-inducing factor 1"/>
    <property type="evidence" value="ECO:0007669"/>
    <property type="project" value="TreeGrafter"/>
</dbReference>
<feature type="domain" description="Alpha-type protein kinase" evidence="7">
    <location>
        <begin position="110"/>
        <end position="370"/>
    </location>
</feature>
<evidence type="ECO:0000256" key="6">
    <source>
        <dbReference type="SAM" id="MobiDB-lite"/>
    </source>
</evidence>
<dbReference type="InterPro" id="IPR004166">
    <property type="entry name" value="a-kinase_dom"/>
</dbReference>